<protein>
    <submittedName>
        <fullName evidence="8">Lipid phosphate phosphatase</fullName>
    </submittedName>
</protein>
<dbReference type="SMART" id="SM00014">
    <property type="entry name" value="acidPPc"/>
    <property type="match status" value="1"/>
</dbReference>
<evidence type="ECO:0000256" key="2">
    <source>
        <dbReference type="ARBA" id="ARBA00008816"/>
    </source>
</evidence>
<dbReference type="SUPFAM" id="SSF48317">
    <property type="entry name" value="Acid phosphatase/Vanadium-dependent haloperoxidase"/>
    <property type="match status" value="1"/>
</dbReference>
<evidence type="ECO:0000256" key="1">
    <source>
        <dbReference type="ARBA" id="ARBA00004141"/>
    </source>
</evidence>
<feature type="transmembrane region" description="Helical" evidence="6">
    <location>
        <begin position="174"/>
        <end position="193"/>
    </location>
</feature>
<proteinExistence type="inferred from homology"/>
<comment type="subcellular location">
    <subcellularLocation>
        <location evidence="1">Membrane</location>
        <topology evidence="1">Multi-pass membrane protein</topology>
    </subcellularLocation>
</comment>
<dbReference type="AlphaFoldDB" id="A0AAW2ZB29"/>
<dbReference type="GO" id="GO:0046839">
    <property type="term" value="P:phospholipid dephosphorylation"/>
    <property type="evidence" value="ECO:0007669"/>
    <property type="project" value="TreeGrafter"/>
</dbReference>
<dbReference type="Proteomes" id="UP001431209">
    <property type="component" value="Unassembled WGS sequence"/>
</dbReference>
<sequence>MYVTDWVMIIIMSVINQVVFGQSPGLIKPYIRHNVYRFIDDASVSYPSLPSIVPTWVVGLLITILPTLIFIIVFYYQRSTHDLHHALLGLGESIVITMTVTDIFKILAGRLRPNFLARCLPDAAGDCSQVGSTVRDARLSFPSGHSSMSFAGMIFLSLYLTGKLRTFSREGGSLWKALVCLFPMFIAGMVAVSRTLDYHHNYDDIIAGTLIGCFIGLVCYHLQYPSLFDEKCHKPKNRYHSISASSNKHEGRLPPL</sequence>
<evidence type="ECO:0000313" key="8">
    <source>
        <dbReference type="EMBL" id="KAL0486361.1"/>
    </source>
</evidence>
<dbReference type="GO" id="GO:0016020">
    <property type="term" value="C:membrane"/>
    <property type="evidence" value="ECO:0007669"/>
    <property type="project" value="UniProtKB-SubCell"/>
</dbReference>
<feature type="transmembrane region" description="Helical" evidence="6">
    <location>
        <begin position="87"/>
        <end position="108"/>
    </location>
</feature>
<dbReference type="InterPro" id="IPR000326">
    <property type="entry name" value="PAP2/HPO"/>
</dbReference>
<dbReference type="GO" id="GO:0008195">
    <property type="term" value="F:phosphatidate phosphatase activity"/>
    <property type="evidence" value="ECO:0007669"/>
    <property type="project" value="TreeGrafter"/>
</dbReference>
<evidence type="ECO:0000256" key="4">
    <source>
        <dbReference type="ARBA" id="ARBA00022989"/>
    </source>
</evidence>
<keyword evidence="9" id="KW-1185">Reference proteome</keyword>
<evidence type="ECO:0000256" key="3">
    <source>
        <dbReference type="ARBA" id="ARBA00022692"/>
    </source>
</evidence>
<dbReference type="InterPro" id="IPR043216">
    <property type="entry name" value="PAP-like"/>
</dbReference>
<comment type="caution">
    <text evidence="8">The sequence shown here is derived from an EMBL/GenBank/DDBJ whole genome shotgun (WGS) entry which is preliminary data.</text>
</comment>
<dbReference type="CDD" id="cd03390">
    <property type="entry name" value="PAP2_containing_1_like"/>
    <property type="match status" value="1"/>
</dbReference>
<dbReference type="EMBL" id="JAOPGA020001225">
    <property type="protein sequence ID" value="KAL0486361.1"/>
    <property type="molecule type" value="Genomic_DNA"/>
</dbReference>
<keyword evidence="3 6" id="KW-0812">Transmembrane</keyword>
<feature type="transmembrane region" description="Helical" evidence="6">
    <location>
        <begin position="144"/>
        <end position="162"/>
    </location>
</feature>
<evidence type="ECO:0000313" key="9">
    <source>
        <dbReference type="Proteomes" id="UP001431209"/>
    </source>
</evidence>
<keyword evidence="4 6" id="KW-1133">Transmembrane helix</keyword>
<evidence type="ECO:0000259" key="7">
    <source>
        <dbReference type="SMART" id="SM00014"/>
    </source>
</evidence>
<feature type="transmembrane region" description="Helical" evidence="6">
    <location>
        <begin position="53"/>
        <end position="75"/>
    </location>
</feature>
<accession>A0AAW2ZB29</accession>
<evidence type="ECO:0000256" key="6">
    <source>
        <dbReference type="SAM" id="Phobius"/>
    </source>
</evidence>
<feature type="domain" description="Phosphatidic acid phosphatase type 2/haloperoxidase" evidence="7">
    <location>
        <begin position="85"/>
        <end position="220"/>
    </location>
</feature>
<gene>
    <name evidence="8" type="ORF">AKO1_002001</name>
</gene>
<organism evidence="8 9">
    <name type="scientific">Acrasis kona</name>
    <dbReference type="NCBI Taxonomy" id="1008807"/>
    <lineage>
        <taxon>Eukaryota</taxon>
        <taxon>Discoba</taxon>
        <taxon>Heterolobosea</taxon>
        <taxon>Tetramitia</taxon>
        <taxon>Eutetramitia</taxon>
        <taxon>Acrasidae</taxon>
        <taxon>Acrasis</taxon>
    </lineage>
</organism>
<evidence type="ECO:0000256" key="5">
    <source>
        <dbReference type="ARBA" id="ARBA00023136"/>
    </source>
</evidence>
<dbReference type="PANTHER" id="PTHR10165:SF35">
    <property type="entry name" value="RE23632P"/>
    <property type="match status" value="1"/>
</dbReference>
<reference evidence="8 9" key="1">
    <citation type="submission" date="2024-03" db="EMBL/GenBank/DDBJ databases">
        <title>The Acrasis kona genome and developmental transcriptomes reveal deep origins of eukaryotic multicellular pathways.</title>
        <authorList>
            <person name="Sheikh S."/>
            <person name="Fu C.-J."/>
            <person name="Brown M.W."/>
            <person name="Baldauf S.L."/>
        </authorList>
    </citation>
    <scope>NUCLEOTIDE SEQUENCE [LARGE SCALE GENOMIC DNA]</scope>
    <source>
        <strain evidence="8 9">ATCC MYA-3509</strain>
    </source>
</reference>
<name>A0AAW2ZB29_9EUKA</name>
<keyword evidence="5 6" id="KW-0472">Membrane</keyword>
<dbReference type="GO" id="GO:0006644">
    <property type="term" value="P:phospholipid metabolic process"/>
    <property type="evidence" value="ECO:0007669"/>
    <property type="project" value="InterPro"/>
</dbReference>
<dbReference type="Pfam" id="PF01569">
    <property type="entry name" value="PAP2"/>
    <property type="match status" value="1"/>
</dbReference>
<dbReference type="InterPro" id="IPR036938">
    <property type="entry name" value="PAP2/HPO_sf"/>
</dbReference>
<feature type="transmembrane region" description="Helical" evidence="6">
    <location>
        <begin position="205"/>
        <end position="224"/>
    </location>
</feature>
<dbReference type="PANTHER" id="PTHR10165">
    <property type="entry name" value="LIPID PHOSPHATE PHOSPHATASE"/>
    <property type="match status" value="1"/>
</dbReference>
<dbReference type="Gene3D" id="1.20.144.10">
    <property type="entry name" value="Phosphatidic acid phosphatase type 2/haloperoxidase"/>
    <property type="match status" value="1"/>
</dbReference>
<comment type="similarity">
    <text evidence="2">Belongs to the PA-phosphatase related phosphoesterase family.</text>
</comment>